<proteinExistence type="inferred from homology"/>
<dbReference type="AlphaFoldDB" id="A0A6A4R147"/>
<organism evidence="7 8">
    <name type="scientific">Lupinus albus</name>
    <name type="common">White lupine</name>
    <name type="synonym">Lupinus termis</name>
    <dbReference type="NCBI Taxonomy" id="3870"/>
    <lineage>
        <taxon>Eukaryota</taxon>
        <taxon>Viridiplantae</taxon>
        <taxon>Streptophyta</taxon>
        <taxon>Embryophyta</taxon>
        <taxon>Tracheophyta</taxon>
        <taxon>Spermatophyta</taxon>
        <taxon>Magnoliopsida</taxon>
        <taxon>eudicotyledons</taxon>
        <taxon>Gunneridae</taxon>
        <taxon>Pentapetalae</taxon>
        <taxon>rosids</taxon>
        <taxon>fabids</taxon>
        <taxon>Fabales</taxon>
        <taxon>Fabaceae</taxon>
        <taxon>Papilionoideae</taxon>
        <taxon>50 kb inversion clade</taxon>
        <taxon>genistoids sensu lato</taxon>
        <taxon>core genistoids</taxon>
        <taxon>Genisteae</taxon>
        <taxon>Lupinus</taxon>
    </lineage>
</organism>
<evidence type="ECO:0000313" key="7">
    <source>
        <dbReference type="EMBL" id="KAE9619332.1"/>
    </source>
</evidence>
<keyword evidence="6" id="KW-0472">Membrane</keyword>
<keyword evidence="5" id="KW-1133">Transmembrane helix</keyword>
<evidence type="ECO:0000256" key="3">
    <source>
        <dbReference type="ARBA" id="ARBA00022448"/>
    </source>
</evidence>
<evidence type="ECO:0000256" key="5">
    <source>
        <dbReference type="ARBA" id="ARBA00022989"/>
    </source>
</evidence>
<dbReference type="PANTHER" id="PTHR31376:SF1">
    <property type="entry name" value="PURINE PERMEASE 2"/>
    <property type="match status" value="1"/>
</dbReference>
<evidence type="ECO:0000256" key="1">
    <source>
        <dbReference type="ARBA" id="ARBA00004370"/>
    </source>
</evidence>
<dbReference type="GO" id="GO:0016020">
    <property type="term" value="C:membrane"/>
    <property type="evidence" value="ECO:0007669"/>
    <property type="project" value="UniProtKB-SubCell"/>
</dbReference>
<gene>
    <name evidence="7" type="ORF">Lalb_Chr02g0151971</name>
</gene>
<evidence type="ECO:0000256" key="4">
    <source>
        <dbReference type="ARBA" id="ARBA00022692"/>
    </source>
</evidence>
<evidence type="ECO:0000256" key="2">
    <source>
        <dbReference type="ARBA" id="ARBA00006213"/>
    </source>
</evidence>
<dbReference type="GO" id="GO:0005345">
    <property type="term" value="F:purine nucleobase transmembrane transporter activity"/>
    <property type="evidence" value="ECO:0007669"/>
    <property type="project" value="UniProtKB-ARBA"/>
</dbReference>
<name>A0A6A4R147_LUPAL</name>
<keyword evidence="4" id="KW-0812">Transmembrane</keyword>
<reference evidence="8" key="1">
    <citation type="journal article" date="2020" name="Nat. Commun.">
        <title>Genome sequence of the cluster root forming white lupin.</title>
        <authorList>
            <person name="Hufnagel B."/>
            <person name="Marques A."/>
            <person name="Soriano A."/>
            <person name="Marques L."/>
            <person name="Divol F."/>
            <person name="Doumas P."/>
            <person name="Sallet E."/>
            <person name="Mancinotti D."/>
            <person name="Carrere S."/>
            <person name="Marande W."/>
            <person name="Arribat S."/>
            <person name="Keller J."/>
            <person name="Huneau C."/>
            <person name="Blein T."/>
            <person name="Aime D."/>
            <person name="Laguerre M."/>
            <person name="Taylor J."/>
            <person name="Schubert V."/>
            <person name="Nelson M."/>
            <person name="Geu-Flores F."/>
            <person name="Crespi M."/>
            <person name="Gallardo-Guerrero K."/>
            <person name="Delaux P.-M."/>
            <person name="Salse J."/>
            <person name="Berges H."/>
            <person name="Guyot R."/>
            <person name="Gouzy J."/>
            <person name="Peret B."/>
        </authorList>
    </citation>
    <scope>NUCLEOTIDE SEQUENCE [LARGE SCALE GENOMIC DNA]</scope>
    <source>
        <strain evidence="8">cv. Amiga</strain>
    </source>
</reference>
<dbReference type="Proteomes" id="UP000447434">
    <property type="component" value="Chromosome 2"/>
</dbReference>
<accession>A0A6A4R147</accession>
<evidence type="ECO:0000256" key="6">
    <source>
        <dbReference type="ARBA" id="ARBA00023136"/>
    </source>
</evidence>
<comment type="similarity">
    <text evidence="2">Belongs to the purine permeases (TC 2.A.7.14) family.</text>
</comment>
<dbReference type="GO" id="GO:0015211">
    <property type="term" value="F:purine nucleoside transmembrane transporter activity"/>
    <property type="evidence" value="ECO:0007669"/>
    <property type="project" value="InterPro"/>
</dbReference>
<evidence type="ECO:0000313" key="8">
    <source>
        <dbReference type="Proteomes" id="UP000447434"/>
    </source>
</evidence>
<keyword evidence="3" id="KW-0813">Transport</keyword>
<dbReference type="InterPro" id="IPR030182">
    <property type="entry name" value="PUP_plant"/>
</dbReference>
<protein>
    <submittedName>
        <fullName evidence="7">Putative purine permease, plant</fullName>
    </submittedName>
</protein>
<dbReference type="Pfam" id="PF16913">
    <property type="entry name" value="PUNUT"/>
    <property type="match status" value="1"/>
</dbReference>
<comment type="subcellular location">
    <subcellularLocation>
        <location evidence="1">Membrane</location>
    </subcellularLocation>
</comment>
<keyword evidence="8" id="KW-1185">Reference proteome</keyword>
<dbReference type="OrthoDB" id="1865379at2759"/>
<sequence length="65" mass="7373">MVPVTEVLAVIFYKETFKAEKGVSVVLSIWGFVSYFYGEFKQAKELERNRAIAVELNQEGSTLDP</sequence>
<dbReference type="EMBL" id="WOCE01000002">
    <property type="protein sequence ID" value="KAE9619332.1"/>
    <property type="molecule type" value="Genomic_DNA"/>
</dbReference>
<dbReference type="PANTHER" id="PTHR31376">
    <property type="entry name" value="OS09G0467300 PROTEIN-RELATED"/>
    <property type="match status" value="1"/>
</dbReference>
<comment type="caution">
    <text evidence="7">The sequence shown here is derived from an EMBL/GenBank/DDBJ whole genome shotgun (WGS) entry which is preliminary data.</text>
</comment>